<dbReference type="Proteomes" id="UP000831817">
    <property type="component" value="Chromosome"/>
</dbReference>
<dbReference type="InterPro" id="IPR045864">
    <property type="entry name" value="aa-tRNA-synth_II/BPL/LPL"/>
</dbReference>
<dbReference type="CDD" id="cd11378">
    <property type="entry name" value="DUF296"/>
    <property type="match status" value="1"/>
</dbReference>
<evidence type="ECO:0000313" key="3">
    <source>
        <dbReference type="Proteomes" id="UP000831817"/>
    </source>
</evidence>
<dbReference type="Gene3D" id="3.30.930.10">
    <property type="entry name" value="Bira Bifunctional Protein, Domain 2"/>
    <property type="match status" value="1"/>
</dbReference>
<proteinExistence type="predicted"/>
<evidence type="ECO:0000313" key="2">
    <source>
        <dbReference type="EMBL" id="BDH78817.1"/>
    </source>
</evidence>
<organism evidence="2 3">
    <name type="scientific">Methanothermobacter tenebrarum</name>
    <dbReference type="NCBI Taxonomy" id="680118"/>
    <lineage>
        <taxon>Archaea</taxon>
        <taxon>Methanobacteriati</taxon>
        <taxon>Methanobacteriota</taxon>
        <taxon>Methanomada group</taxon>
        <taxon>Methanobacteria</taxon>
        <taxon>Methanobacteriales</taxon>
        <taxon>Methanobacteriaceae</taxon>
        <taxon>Methanothermobacter</taxon>
    </lineage>
</organism>
<dbReference type="PANTHER" id="PTHR34988:SF1">
    <property type="entry name" value="DNA-BINDING PROTEIN"/>
    <property type="match status" value="1"/>
</dbReference>
<gene>
    <name evidence="2" type="ORF">MTTB_01960</name>
</gene>
<reference evidence="2 3" key="1">
    <citation type="submission" date="2022-04" db="EMBL/GenBank/DDBJ databases">
        <title>Complete genome of Methanothermobacter tenebrarum strain RMAS.</title>
        <authorList>
            <person name="Nakamura K."/>
            <person name="Oshima K."/>
            <person name="Hattori M."/>
            <person name="Kamagata Y."/>
            <person name="Takamizawa K."/>
        </authorList>
    </citation>
    <scope>NUCLEOTIDE SEQUENCE [LARGE SCALE GENOMIC DNA]</scope>
    <source>
        <strain evidence="2 3">RMAS</strain>
    </source>
</reference>
<dbReference type="InterPro" id="IPR005175">
    <property type="entry name" value="PPC_dom"/>
</dbReference>
<protein>
    <recommendedName>
        <fullName evidence="1">PPC domain-containing protein</fullName>
    </recommendedName>
</protein>
<dbReference type="SUPFAM" id="SSF117856">
    <property type="entry name" value="AF0104/ALDC/Ptd012-like"/>
    <property type="match status" value="1"/>
</dbReference>
<evidence type="ECO:0000259" key="1">
    <source>
        <dbReference type="PROSITE" id="PS51742"/>
    </source>
</evidence>
<dbReference type="Pfam" id="PF04017">
    <property type="entry name" value="DUF366"/>
    <property type="match status" value="1"/>
</dbReference>
<dbReference type="Gene3D" id="3.30.1330.80">
    <property type="entry name" value="Hypothetical protein, similar to alpha- acetolactate decarboxylase, domain 2"/>
    <property type="match status" value="1"/>
</dbReference>
<dbReference type="Pfam" id="PF03479">
    <property type="entry name" value="PCC"/>
    <property type="match status" value="1"/>
</dbReference>
<keyword evidence="3" id="KW-1185">Reference proteome</keyword>
<dbReference type="SUPFAM" id="SSF55681">
    <property type="entry name" value="Class II aaRS and biotin synthetases"/>
    <property type="match status" value="1"/>
</dbReference>
<name>A0ABN6P9C7_9EURY</name>
<accession>A0ABN6P9C7</accession>
<feature type="domain" description="PPC" evidence="1">
    <location>
        <begin position="1"/>
        <end position="120"/>
    </location>
</feature>
<dbReference type="PROSITE" id="PS51742">
    <property type="entry name" value="PPC"/>
    <property type="match status" value="1"/>
</dbReference>
<dbReference type="PANTHER" id="PTHR34988">
    <property type="entry name" value="PROTEIN, PUTATIVE-RELATED"/>
    <property type="match status" value="1"/>
</dbReference>
<dbReference type="InterPro" id="IPR007162">
    <property type="entry name" value="DUF366"/>
</dbReference>
<sequence length="310" mass="34830">MIVKRIRPSQDLKEELLKIKDSGIIISGVGSLKKATLRLADEKIVEIEGPLEIISMQGTITINGIHVHMAVANKNGKIIGGHLKGGCKVHTTVEIAILPYNGVLRRLKDKETGFMELDIGGSIMIHEHLKDRILYDGTQIRPNWALDELNIKGPSIITWIGPMNIKDIIDYEDKKLRIKADRMAHFIIEHFDEQPANLRLCYHRQRMLVMILQEELWENGIPTRREGDDLYIGTGKLTVSVATASVSSMKIHLGINITSKGTPEDVETIGIQDYKDLGEDDIIEIVGNVAKKYIQEIRSIEEDITKTRTG</sequence>
<dbReference type="EMBL" id="AP025698">
    <property type="protein sequence ID" value="BDH78817.1"/>
    <property type="molecule type" value="Genomic_DNA"/>
</dbReference>